<dbReference type="EC" id="2.1.2.10" evidence="4"/>
<keyword evidence="14" id="KW-1185">Reference proteome</keyword>
<dbReference type="Gene3D" id="4.10.1250.10">
    <property type="entry name" value="Aminomethyltransferase fragment"/>
    <property type="match status" value="1"/>
</dbReference>
<dbReference type="FunFam" id="3.30.70.1400:FF:000001">
    <property type="entry name" value="Aminomethyltransferase"/>
    <property type="match status" value="1"/>
</dbReference>
<feature type="region of interest" description="Disordered" evidence="10">
    <location>
        <begin position="764"/>
        <end position="838"/>
    </location>
</feature>
<dbReference type="InterPro" id="IPR028896">
    <property type="entry name" value="GcvT/YgfZ/DmdA"/>
</dbReference>
<dbReference type="Gene3D" id="2.40.30.110">
    <property type="entry name" value="Aminomethyltransferase beta-barrel domains"/>
    <property type="match status" value="1"/>
</dbReference>
<evidence type="ECO:0000256" key="5">
    <source>
        <dbReference type="ARBA" id="ARBA00015825"/>
    </source>
</evidence>
<reference evidence="13 14" key="1">
    <citation type="journal article" date="2018" name="Plant J.">
        <title>Genome sequences of Chlorella sorokiniana UTEX 1602 and Micractinium conductrix SAG 241.80: implications to maltose excretion by a green alga.</title>
        <authorList>
            <person name="Arriola M.B."/>
            <person name="Velmurugan N."/>
            <person name="Zhang Y."/>
            <person name="Plunkett M.H."/>
            <person name="Hondzo H."/>
            <person name="Barney B.M."/>
        </authorList>
    </citation>
    <scope>NUCLEOTIDE SEQUENCE [LARGE SCALE GENOMIC DNA]</scope>
    <source>
        <strain evidence="14">UTEX 1602</strain>
    </source>
</reference>
<evidence type="ECO:0000259" key="12">
    <source>
        <dbReference type="Pfam" id="PF08669"/>
    </source>
</evidence>
<dbReference type="GO" id="GO:0005930">
    <property type="term" value="C:axoneme"/>
    <property type="evidence" value="ECO:0007669"/>
    <property type="project" value="UniProtKB-SubCell"/>
</dbReference>
<dbReference type="Gene3D" id="3.80.10.10">
    <property type="entry name" value="Ribonuclease Inhibitor"/>
    <property type="match status" value="1"/>
</dbReference>
<dbReference type="STRING" id="3076.A0A2P6THJ8"/>
<dbReference type="NCBIfam" id="TIGR00528">
    <property type="entry name" value="gcvT"/>
    <property type="match status" value="1"/>
</dbReference>
<feature type="compositionally biased region" description="Low complexity" evidence="10">
    <location>
        <begin position="764"/>
        <end position="786"/>
    </location>
</feature>
<dbReference type="GO" id="GO:0008483">
    <property type="term" value="F:transaminase activity"/>
    <property type="evidence" value="ECO:0007669"/>
    <property type="project" value="UniProtKB-KW"/>
</dbReference>
<sequence length="1062" mass="111095">MRRAGAQLVKALARGAAEATGAAKVSHSCAAAGLVARRGFADDAALLKTPLYDFHVANGGKMVPFAGWSMPIQYKDSIMDSTLWCRENASLFDVAHMCGLSLKGKDAIPFLESLVVGDIAGLADGTGTLSVFTNEKGGIIDDTVITKVNDQELYIVVNAGCRDKDLAHLGKHLEAYKAKGGQVDLVLHDDRSLLALQGPKAAQVLQQFVQQDLDKVYFSNFRRLDIKGVPCWLTRTGYTGEDGFELSIPNNKAVELAEAFTGDERVRLCGLGPRDSLRLEAGLCLYGNDLNEELTPIEAGLTWTVGKRRREAFDFLGGQVIKQQLADGVTIRRVGFVSSGAPARQGSAVLTPDGAKVGEITSGAFSPCLKKNIAMGYVDKAHAKAGTALKVEVRGRQNDATVTKMPFAAAAELLPQLAALHLDYPARLPVSIGALASLSRLHLQQLSPSQLHLSSSLSTLRQLSLLSAAGDLSGTGAAELGGGAVLALLPALRRLEMHCLRLIKVSWLQALTQLVALDLNMVGCRGTATDGDLGSLPEPELSAALGRLTGLEELCLRWNGLQGLPPAVTALTRLQRLGYAANHALAGLPPGPWRSSLQSLDLAGVDGLHLGLLIAASASAAAATGTSVARPRSADVLGVVILDAGMRSLAADDLLLSVASMYGRVTRREVVAVANTATLEAAVRGCMEDGATKVMIVPYCSSHRVQPETNPALALADVQSRLPGIRCMMGDTIAMDELLVEFIEGQVKVVEGRRDAVPERWFEPAQQPASQAAPHSDSLHTSSSLSRTEEWQGSSGGTAAAEPRQVWSDAAAMAQEQAGGSSAGFGSSAGSSGSAPPNAWSDDMASVLVVDYRDASDAAAGSSAGSSAGSAAPAEPAAEAAATLRSSIVGSSFDMGDAAGSSSGEDDWSSYLSHLSGYSSGRSGSDSDGESGGSSGGSVANSSAANGSLANGSLANGSSSESFSCESFSTAIAGQPLYEDALEQRLCRMEEQLHHITTLLESQPPAQQAQQAPAWQSAMFEQQVREAAELVETEVEATLYSPQQLQFLARKRAAKRARTGRP</sequence>
<evidence type="ECO:0000256" key="10">
    <source>
        <dbReference type="SAM" id="MobiDB-lite"/>
    </source>
</evidence>
<dbReference type="GO" id="GO:0005960">
    <property type="term" value="C:glycine cleavage complex"/>
    <property type="evidence" value="ECO:0007669"/>
    <property type="project" value="InterPro"/>
</dbReference>
<dbReference type="InterPro" id="IPR006223">
    <property type="entry name" value="GcvT"/>
</dbReference>
<gene>
    <name evidence="13" type="ORF">C2E21_7296</name>
</gene>
<feature type="domain" description="GCVT N-terminal" evidence="11">
    <location>
        <begin position="51"/>
        <end position="307"/>
    </location>
</feature>
<dbReference type="InterPro" id="IPR013977">
    <property type="entry name" value="GcvT_C"/>
</dbReference>
<dbReference type="SUPFAM" id="SSF52058">
    <property type="entry name" value="L domain-like"/>
    <property type="match status" value="1"/>
</dbReference>
<feature type="domain" description="Aminomethyltransferase C-terminal" evidence="12">
    <location>
        <begin position="332"/>
        <end position="407"/>
    </location>
</feature>
<dbReference type="OrthoDB" id="10263536at2759"/>
<dbReference type="GO" id="GO:0005739">
    <property type="term" value="C:mitochondrion"/>
    <property type="evidence" value="ECO:0007669"/>
    <property type="project" value="TreeGrafter"/>
</dbReference>
<accession>A0A2P6THJ8</accession>
<evidence type="ECO:0000256" key="3">
    <source>
        <dbReference type="ARBA" id="ARBA00011690"/>
    </source>
</evidence>
<evidence type="ECO:0000256" key="6">
    <source>
        <dbReference type="ARBA" id="ARBA00022576"/>
    </source>
</evidence>
<evidence type="ECO:0000256" key="8">
    <source>
        <dbReference type="ARBA" id="ARBA00031395"/>
    </source>
</evidence>
<comment type="catalytic activity">
    <reaction evidence="9">
        <text>N(6)-[(R)-S(8)-aminomethyldihydrolipoyl]-L-lysyl-[protein] + (6S)-5,6,7,8-tetrahydrofolate = N(6)-[(R)-dihydrolipoyl]-L-lysyl-[protein] + (6R)-5,10-methylene-5,6,7,8-tetrahydrofolate + NH4(+)</text>
        <dbReference type="Rhea" id="RHEA:16945"/>
        <dbReference type="Rhea" id="RHEA-COMP:10475"/>
        <dbReference type="Rhea" id="RHEA-COMP:10492"/>
        <dbReference type="ChEBI" id="CHEBI:15636"/>
        <dbReference type="ChEBI" id="CHEBI:28938"/>
        <dbReference type="ChEBI" id="CHEBI:57453"/>
        <dbReference type="ChEBI" id="CHEBI:83100"/>
        <dbReference type="ChEBI" id="CHEBI:83143"/>
        <dbReference type="EC" id="2.1.2.10"/>
    </reaction>
</comment>
<dbReference type="EMBL" id="LHPG02000015">
    <property type="protein sequence ID" value="PRW33764.1"/>
    <property type="molecule type" value="Genomic_DNA"/>
</dbReference>
<dbReference type="AlphaFoldDB" id="A0A2P6THJ8"/>
<feature type="compositionally biased region" description="Low complexity" evidence="10">
    <location>
        <begin position="808"/>
        <end position="835"/>
    </location>
</feature>
<dbReference type="InterPro" id="IPR006222">
    <property type="entry name" value="GCVT_N"/>
</dbReference>
<evidence type="ECO:0000256" key="1">
    <source>
        <dbReference type="ARBA" id="ARBA00004430"/>
    </source>
</evidence>
<dbReference type="InterPro" id="IPR032675">
    <property type="entry name" value="LRR_dom_sf"/>
</dbReference>
<dbReference type="Proteomes" id="UP000239899">
    <property type="component" value="Unassembled WGS sequence"/>
</dbReference>
<evidence type="ECO:0000256" key="4">
    <source>
        <dbReference type="ARBA" id="ARBA00012616"/>
    </source>
</evidence>
<dbReference type="InterPro" id="IPR029043">
    <property type="entry name" value="GcvT/YgfZ_C"/>
</dbReference>
<dbReference type="Pfam" id="PF08669">
    <property type="entry name" value="GCV_T_C"/>
    <property type="match status" value="1"/>
</dbReference>
<organism evidence="13 14">
    <name type="scientific">Chlorella sorokiniana</name>
    <name type="common">Freshwater green alga</name>
    <dbReference type="NCBI Taxonomy" id="3076"/>
    <lineage>
        <taxon>Eukaryota</taxon>
        <taxon>Viridiplantae</taxon>
        <taxon>Chlorophyta</taxon>
        <taxon>core chlorophytes</taxon>
        <taxon>Trebouxiophyceae</taxon>
        <taxon>Chlorellales</taxon>
        <taxon>Chlorellaceae</taxon>
        <taxon>Chlorella clade</taxon>
        <taxon>Chlorella</taxon>
    </lineage>
</organism>
<name>A0A2P6THJ8_CHLSO</name>
<dbReference type="Gene3D" id="3.30.1360.120">
    <property type="entry name" value="Probable tRNA modification gtpase trme, domain 1"/>
    <property type="match status" value="1"/>
</dbReference>
<dbReference type="InterPro" id="IPR027266">
    <property type="entry name" value="TrmE/GcvT-like"/>
</dbReference>
<dbReference type="GO" id="GO:0006546">
    <property type="term" value="P:glycine catabolic process"/>
    <property type="evidence" value="ECO:0007669"/>
    <property type="project" value="InterPro"/>
</dbReference>
<evidence type="ECO:0000256" key="7">
    <source>
        <dbReference type="ARBA" id="ARBA00022679"/>
    </source>
</evidence>
<proteinExistence type="inferred from homology"/>
<dbReference type="Pfam" id="PF01571">
    <property type="entry name" value="GCV_T"/>
    <property type="match status" value="1"/>
</dbReference>
<evidence type="ECO:0000259" key="11">
    <source>
        <dbReference type="Pfam" id="PF01571"/>
    </source>
</evidence>
<comment type="subunit">
    <text evidence="3">The glycine cleavage system is composed of four proteins: P, T, L and H.</text>
</comment>
<protein>
    <recommendedName>
        <fullName evidence="5">Aminomethyltransferase, mitochondrial</fullName>
        <ecNumber evidence="4">2.1.2.10</ecNumber>
    </recommendedName>
    <alternativeName>
        <fullName evidence="8">Glycine cleavage system T protein</fullName>
    </alternativeName>
</protein>
<feature type="region of interest" description="Disordered" evidence="10">
    <location>
        <begin position="919"/>
        <end position="941"/>
    </location>
</feature>
<dbReference type="SUPFAM" id="SSF103025">
    <property type="entry name" value="Folate-binding domain"/>
    <property type="match status" value="1"/>
</dbReference>
<dbReference type="SUPFAM" id="SSF101790">
    <property type="entry name" value="Aminomethyltransferase beta-barrel domain"/>
    <property type="match status" value="1"/>
</dbReference>
<keyword evidence="6" id="KW-0032">Aminotransferase</keyword>
<dbReference type="NCBIfam" id="NF001567">
    <property type="entry name" value="PRK00389.1"/>
    <property type="match status" value="1"/>
</dbReference>
<dbReference type="GO" id="GO:0004047">
    <property type="term" value="F:aminomethyltransferase activity"/>
    <property type="evidence" value="ECO:0007669"/>
    <property type="project" value="UniProtKB-EC"/>
</dbReference>
<dbReference type="PANTHER" id="PTHR43757:SF2">
    <property type="entry name" value="AMINOMETHYLTRANSFERASE, MITOCHONDRIAL"/>
    <property type="match status" value="1"/>
</dbReference>
<dbReference type="FunFam" id="2.40.30.110:FF:000002">
    <property type="entry name" value="Aminomethyltransferase"/>
    <property type="match status" value="1"/>
</dbReference>
<evidence type="ECO:0000256" key="9">
    <source>
        <dbReference type="ARBA" id="ARBA00047665"/>
    </source>
</evidence>
<comment type="similarity">
    <text evidence="2">Belongs to the GcvT family.</text>
</comment>
<evidence type="ECO:0000313" key="14">
    <source>
        <dbReference type="Proteomes" id="UP000239899"/>
    </source>
</evidence>
<comment type="caution">
    <text evidence="13">The sequence shown here is derived from an EMBL/GenBank/DDBJ whole genome shotgun (WGS) entry which is preliminary data.</text>
</comment>
<dbReference type="Gene3D" id="3.30.70.1400">
    <property type="entry name" value="Aminomethyltransferase beta-barrel domains"/>
    <property type="match status" value="1"/>
</dbReference>
<dbReference type="PANTHER" id="PTHR43757">
    <property type="entry name" value="AMINOMETHYLTRANSFERASE"/>
    <property type="match status" value="1"/>
</dbReference>
<evidence type="ECO:0000256" key="2">
    <source>
        <dbReference type="ARBA" id="ARBA00008609"/>
    </source>
</evidence>
<comment type="subcellular location">
    <subcellularLocation>
        <location evidence="1">Cytoplasm</location>
        <location evidence="1">Cytoskeleton</location>
        <location evidence="1">Cilium axoneme</location>
    </subcellularLocation>
</comment>
<keyword evidence="7" id="KW-0808">Transferase</keyword>
<evidence type="ECO:0000313" key="13">
    <source>
        <dbReference type="EMBL" id="PRW33764.1"/>
    </source>
</evidence>